<dbReference type="SUPFAM" id="SSF74653">
    <property type="entry name" value="TolA/TonB C-terminal domain"/>
    <property type="match status" value="1"/>
</dbReference>
<comment type="caution">
    <text evidence="1">The sequence shown here is derived from an EMBL/GenBank/DDBJ whole genome shotgun (WGS) entry which is preliminary data.</text>
</comment>
<dbReference type="Proteomes" id="UP000736373">
    <property type="component" value="Unassembled WGS sequence"/>
</dbReference>
<reference evidence="1 2" key="1">
    <citation type="submission" date="2019-09" db="EMBL/GenBank/DDBJ databases">
        <title>Paraburkholderia podalyriae sp. nov., A South African Podalyria-associated rhizobium.</title>
        <authorList>
            <person name="Mavima L."/>
            <person name="Beukes C.W."/>
            <person name="Palmer M."/>
            <person name="De Meyer S.E."/>
            <person name="James E.K."/>
            <person name="Maluk M."/>
            <person name="Avontuur J.R."/>
            <person name="Chan W.Y."/>
            <person name="Venter S.N."/>
            <person name="Steenkamp E.T."/>
        </authorList>
    </citation>
    <scope>NUCLEOTIDE SEQUENCE [LARGE SCALE GENOMIC DNA]</scope>
    <source>
        <strain evidence="1 2">WC7.3b</strain>
    </source>
</reference>
<accession>A0ABR7PHE3</accession>
<dbReference type="Pfam" id="PF13103">
    <property type="entry name" value="TonB_2"/>
    <property type="match status" value="1"/>
</dbReference>
<sequence length="125" mass="13669">MQRQTSVWHQFRGHGKVAPPCHHLGHLPTFAHPTKPSLEWPVRSDRRHGPMPPGKGSALKFWHHSQNIAKVRVHCEPSGGLIAADLAESSGDPTVDDAAFRAVRASDPMPVHLNGKAPRSFAISL</sequence>
<name>A0ABR7PHE3_9BURK</name>
<proteinExistence type="predicted"/>
<evidence type="ECO:0000313" key="2">
    <source>
        <dbReference type="Proteomes" id="UP000736373"/>
    </source>
</evidence>
<keyword evidence="2" id="KW-1185">Reference proteome</keyword>
<gene>
    <name evidence="1" type="ORF">F6X42_03860</name>
</gene>
<organism evidence="1 2">
    <name type="scientific">Paraburkholderia podalyriae</name>
    <dbReference type="NCBI Taxonomy" id="1938811"/>
    <lineage>
        <taxon>Bacteria</taxon>
        <taxon>Pseudomonadati</taxon>
        <taxon>Pseudomonadota</taxon>
        <taxon>Betaproteobacteria</taxon>
        <taxon>Burkholderiales</taxon>
        <taxon>Burkholderiaceae</taxon>
        <taxon>Paraburkholderia</taxon>
    </lineage>
</organism>
<dbReference type="Gene3D" id="3.30.1150.10">
    <property type="match status" value="1"/>
</dbReference>
<evidence type="ECO:0000313" key="1">
    <source>
        <dbReference type="EMBL" id="MBC8745800.1"/>
    </source>
</evidence>
<protein>
    <submittedName>
        <fullName evidence="1">TonB C-terminal domain-containing protein</fullName>
    </submittedName>
</protein>
<dbReference type="EMBL" id="VZQQ01000002">
    <property type="protein sequence ID" value="MBC8745800.1"/>
    <property type="molecule type" value="Genomic_DNA"/>
</dbReference>